<dbReference type="EMBL" id="CABVGY010000001">
    <property type="protein sequence ID" value="VVM37468.1"/>
    <property type="molecule type" value="Genomic_DNA"/>
</dbReference>
<feature type="domain" description="HTH lysR-type" evidence="5">
    <location>
        <begin position="6"/>
        <end position="63"/>
    </location>
</feature>
<dbReference type="Proteomes" id="UP000326729">
    <property type="component" value="Unassembled WGS sequence"/>
</dbReference>
<dbReference type="GO" id="GO:0003677">
    <property type="term" value="F:DNA binding"/>
    <property type="evidence" value="ECO:0007669"/>
    <property type="project" value="UniProtKB-KW"/>
</dbReference>
<dbReference type="AlphaFoldDB" id="A0A5E6P2N8"/>
<evidence type="ECO:0000259" key="5">
    <source>
        <dbReference type="PROSITE" id="PS50931"/>
    </source>
</evidence>
<dbReference type="GO" id="GO:0005829">
    <property type="term" value="C:cytosol"/>
    <property type="evidence" value="ECO:0007669"/>
    <property type="project" value="TreeGrafter"/>
</dbReference>
<dbReference type="SUPFAM" id="SSF46785">
    <property type="entry name" value="Winged helix' DNA-binding domain"/>
    <property type="match status" value="1"/>
</dbReference>
<accession>A0A5E6P2N8</accession>
<organism evidence="6 7">
    <name type="scientific">Pseudomonas fluorescens</name>
    <dbReference type="NCBI Taxonomy" id="294"/>
    <lineage>
        <taxon>Bacteria</taxon>
        <taxon>Pseudomonadati</taxon>
        <taxon>Pseudomonadota</taxon>
        <taxon>Gammaproteobacteria</taxon>
        <taxon>Pseudomonadales</taxon>
        <taxon>Pseudomonadaceae</taxon>
        <taxon>Pseudomonas</taxon>
    </lineage>
</organism>
<name>A0A5E6P2N8_PSEFL</name>
<evidence type="ECO:0000256" key="1">
    <source>
        <dbReference type="ARBA" id="ARBA00009437"/>
    </source>
</evidence>
<gene>
    <name evidence="6" type="primary">gltC_1</name>
    <name evidence="6" type="ORF">PS659_00106</name>
</gene>
<dbReference type="OrthoDB" id="8839922at2"/>
<dbReference type="Pfam" id="PF00126">
    <property type="entry name" value="HTH_1"/>
    <property type="match status" value="1"/>
</dbReference>
<proteinExistence type="inferred from homology"/>
<protein>
    <submittedName>
        <fullName evidence="6">HTH-type transcriptional regulator GltC</fullName>
    </submittedName>
</protein>
<dbReference type="InterPro" id="IPR005119">
    <property type="entry name" value="LysR_subst-bd"/>
</dbReference>
<keyword evidence="4" id="KW-0804">Transcription</keyword>
<dbReference type="RefSeq" id="WP_150714302.1">
    <property type="nucleotide sequence ID" value="NZ_CABVGY010000001.1"/>
</dbReference>
<evidence type="ECO:0000313" key="6">
    <source>
        <dbReference type="EMBL" id="VVM37468.1"/>
    </source>
</evidence>
<keyword evidence="3" id="KW-0238">DNA-binding</keyword>
<dbReference type="InterPro" id="IPR036388">
    <property type="entry name" value="WH-like_DNA-bd_sf"/>
</dbReference>
<dbReference type="Gene3D" id="3.40.190.290">
    <property type="match status" value="1"/>
</dbReference>
<evidence type="ECO:0000256" key="3">
    <source>
        <dbReference type="ARBA" id="ARBA00023125"/>
    </source>
</evidence>
<dbReference type="PRINTS" id="PR00039">
    <property type="entry name" value="HTHLYSR"/>
</dbReference>
<evidence type="ECO:0000256" key="2">
    <source>
        <dbReference type="ARBA" id="ARBA00023015"/>
    </source>
</evidence>
<dbReference type="InterPro" id="IPR050950">
    <property type="entry name" value="HTH-type_LysR_regulators"/>
</dbReference>
<dbReference type="PANTHER" id="PTHR30419:SF8">
    <property type="entry name" value="NITROGEN ASSIMILATION TRANSCRIPTIONAL ACTIVATOR-RELATED"/>
    <property type="match status" value="1"/>
</dbReference>
<dbReference type="FunFam" id="1.10.10.10:FF:000001">
    <property type="entry name" value="LysR family transcriptional regulator"/>
    <property type="match status" value="1"/>
</dbReference>
<evidence type="ECO:0000313" key="7">
    <source>
        <dbReference type="Proteomes" id="UP000326729"/>
    </source>
</evidence>
<dbReference type="PANTHER" id="PTHR30419">
    <property type="entry name" value="HTH-TYPE TRANSCRIPTIONAL REGULATOR YBHD"/>
    <property type="match status" value="1"/>
</dbReference>
<sequence>MQFNSMQSIALRYFLEVVRSGSVNEASTRLNVAASAVSRQIAKLEYELGTPLFERRSRGMLPTTAGEQVAAYARKAQMEAVQLVEELRELHGLRRGNVRVACSQGFAIDFLPDAIARFRQIYEGILFTLDVVSPDEVTKWVREGTADLGLTYSLSPEREINVECALPGSIMAMVPAQHPLADRAVIELADMQPYPIALPASDTTARRLFDICCGVQGLTFNVALESNYMAALYRFVARQGGVSLSNTISNMGYLQGQQIVAIPIADESMQARRIELQSMAGRTLPQAVSAFRDFLVETLHGPANEMPILE</sequence>
<dbReference type="InterPro" id="IPR000847">
    <property type="entry name" value="LysR_HTH_N"/>
</dbReference>
<reference evidence="6 7" key="1">
    <citation type="submission" date="2019-09" db="EMBL/GenBank/DDBJ databases">
        <authorList>
            <person name="Chandra G."/>
            <person name="Truman W A."/>
        </authorList>
    </citation>
    <scope>NUCLEOTIDE SEQUENCE [LARGE SCALE GENOMIC DNA]</scope>
    <source>
        <strain evidence="6">PS659</strain>
    </source>
</reference>
<dbReference type="Pfam" id="PF03466">
    <property type="entry name" value="LysR_substrate"/>
    <property type="match status" value="1"/>
</dbReference>
<dbReference type="Gene3D" id="1.10.10.10">
    <property type="entry name" value="Winged helix-like DNA-binding domain superfamily/Winged helix DNA-binding domain"/>
    <property type="match status" value="1"/>
</dbReference>
<dbReference type="GO" id="GO:0003700">
    <property type="term" value="F:DNA-binding transcription factor activity"/>
    <property type="evidence" value="ECO:0007669"/>
    <property type="project" value="InterPro"/>
</dbReference>
<comment type="similarity">
    <text evidence="1">Belongs to the LysR transcriptional regulatory family.</text>
</comment>
<dbReference type="PROSITE" id="PS50931">
    <property type="entry name" value="HTH_LYSR"/>
    <property type="match status" value="1"/>
</dbReference>
<evidence type="ECO:0000256" key="4">
    <source>
        <dbReference type="ARBA" id="ARBA00023163"/>
    </source>
</evidence>
<keyword evidence="2" id="KW-0805">Transcription regulation</keyword>
<dbReference type="InterPro" id="IPR036390">
    <property type="entry name" value="WH_DNA-bd_sf"/>
</dbReference>
<dbReference type="SUPFAM" id="SSF53850">
    <property type="entry name" value="Periplasmic binding protein-like II"/>
    <property type="match status" value="1"/>
</dbReference>